<dbReference type="AlphaFoldDB" id="A0A4M3JQR3"/>
<evidence type="ECO:0000256" key="2">
    <source>
        <dbReference type="ARBA" id="ARBA00012802"/>
    </source>
</evidence>
<evidence type="ECO:0000256" key="3">
    <source>
        <dbReference type="ARBA" id="ARBA00020834"/>
    </source>
</evidence>
<keyword evidence="11" id="KW-0418">Kinase</keyword>
<evidence type="ECO:0000256" key="12">
    <source>
        <dbReference type="ARBA" id="ARBA00022989"/>
    </source>
</evidence>
<reference evidence="16 17" key="1">
    <citation type="submission" date="2019-04" db="EMBL/GenBank/DDBJ databases">
        <authorList>
            <consortium name="Pathogen Informatics"/>
        </authorList>
    </citation>
    <scope>NUCLEOTIDE SEQUENCE [LARGE SCALE GENOMIC DNA]</scope>
    <source>
        <strain evidence="16 17">GPSC232</strain>
    </source>
</reference>
<keyword evidence="13" id="KW-0472">Membrane</keyword>
<dbReference type="InterPro" id="IPR003352">
    <property type="entry name" value="PTS_EIIC"/>
</dbReference>
<dbReference type="EC" id="2.7.1.207" evidence="2"/>
<dbReference type="EMBL" id="CABABW010000003">
    <property type="protein sequence ID" value="VRI33940.1"/>
    <property type="molecule type" value="Genomic_DNA"/>
</dbReference>
<dbReference type="GO" id="GO:1901264">
    <property type="term" value="P:carbohydrate derivative transport"/>
    <property type="evidence" value="ECO:0007669"/>
    <property type="project" value="TreeGrafter"/>
</dbReference>
<evidence type="ECO:0000256" key="10">
    <source>
        <dbReference type="ARBA" id="ARBA00022692"/>
    </source>
</evidence>
<dbReference type="Gene3D" id="3.40.50.2300">
    <property type="match status" value="1"/>
</dbReference>
<dbReference type="GO" id="GO:0009401">
    <property type="term" value="P:phosphoenolpyruvate-dependent sugar phosphotransferase system"/>
    <property type="evidence" value="ECO:0007669"/>
    <property type="project" value="UniProtKB-KW"/>
</dbReference>
<dbReference type="NCBIfam" id="TIGR00853">
    <property type="entry name" value="pts-lac"/>
    <property type="match status" value="1"/>
</dbReference>
<evidence type="ECO:0000256" key="4">
    <source>
        <dbReference type="ARBA" id="ARBA00022448"/>
    </source>
</evidence>
<dbReference type="InterPro" id="IPR004501">
    <property type="entry name" value="PTS_EIIC_3"/>
</dbReference>
<evidence type="ECO:0000256" key="11">
    <source>
        <dbReference type="ARBA" id="ARBA00022777"/>
    </source>
</evidence>
<dbReference type="GO" id="GO:0016301">
    <property type="term" value="F:kinase activity"/>
    <property type="evidence" value="ECO:0007669"/>
    <property type="project" value="UniProtKB-KW"/>
</dbReference>
<keyword evidence="10" id="KW-0812">Transmembrane</keyword>
<evidence type="ECO:0000256" key="5">
    <source>
        <dbReference type="ARBA" id="ARBA00022475"/>
    </source>
</evidence>
<keyword evidence="9" id="KW-0598">Phosphotransferase system</keyword>
<dbReference type="InterPro" id="IPR001763">
    <property type="entry name" value="Rhodanese-like_dom"/>
</dbReference>
<dbReference type="GO" id="GO:0005886">
    <property type="term" value="C:plasma membrane"/>
    <property type="evidence" value="ECO:0007669"/>
    <property type="project" value="UniProtKB-SubCell"/>
</dbReference>
<organism evidence="16 17">
    <name type="scientific">Streptococcus pneumoniae</name>
    <dbReference type="NCBI Taxonomy" id="1313"/>
    <lineage>
        <taxon>Bacteria</taxon>
        <taxon>Bacillati</taxon>
        <taxon>Bacillota</taxon>
        <taxon>Bacilli</taxon>
        <taxon>Lactobacillales</taxon>
        <taxon>Streptococcaceae</taxon>
        <taxon>Streptococcus</taxon>
    </lineage>
</organism>
<dbReference type="PANTHER" id="PTHR33989:SF8">
    <property type="entry name" value="PERMEASE IIC COMPONENT"/>
    <property type="match status" value="1"/>
</dbReference>
<dbReference type="PROSITE" id="PS51105">
    <property type="entry name" value="PTS_EIIC_TYPE_3"/>
    <property type="match status" value="1"/>
</dbReference>
<dbReference type="NCBIfam" id="TIGR00410">
    <property type="entry name" value="lacE"/>
    <property type="match status" value="1"/>
</dbReference>
<gene>
    <name evidence="16" type="primary">lacE_1</name>
    <name evidence="16" type="ORF">SAMEA3381574_00553</name>
</gene>
<evidence type="ECO:0000313" key="17">
    <source>
        <dbReference type="Proteomes" id="UP000304540"/>
    </source>
</evidence>
<dbReference type="NCBIfam" id="TIGR00394">
    <property type="entry name" value="lac_pts_IIC"/>
    <property type="match status" value="1"/>
</dbReference>
<keyword evidence="7" id="KW-0762">Sugar transport</keyword>
<proteinExistence type="predicted"/>
<keyword evidence="5" id="KW-1003">Cell membrane</keyword>
<comment type="subcellular location">
    <subcellularLocation>
        <location evidence="1">Cell membrane</location>
        <topology evidence="1">Multi-pass membrane protein</topology>
    </subcellularLocation>
</comment>
<sequence length="556" mass="60323">MNKLIAFIEKGKPFFEKLSRNIYLRAIRDGFIAGMPVILFSSIFILIAFVPNSWGFKWSDEVVAFLMKPYSYSMGILALLVAGTTAKSLTDSVNRSMEKTNQINYMSTLLAAIVGLLMLAADPIENGLATGFLGTKGLLSAFLAAFVTVAIYKVCVKNNVTIRMPDEVPPNISQVFKDVLPFTLSVVSLYALDLLARHFVGSSVAESIGKFFAPLFSAADGYLGITIIFGAFAFFWFVGIHGPSIVEPAIAAITYANAEVNLNLLQQGMHADKILTSGTQMFIVTMGGTGATLVVPFMFMWLTKSKRNRAIGRASVVPTFFGVNEPILFGAPLVLNPIFFIPFIFAPIANVWIFKFFIETLGMNSFTANLPWTTPAPLGLVLGTNFQVLSFILAALLIVVDVVIYYPFLKVYDEQILEEERSGKSNDELKEKVAANFNTAKADAEAAQNTITKETNVLVLCAGGGTSGLLANALNKAAAEYNVPVKAAAGGYGAHREMLPEFDLVILAPQVASNFEDMKAETDKLGIKLAKTEGAQYIKLTRDGKGALAFVQAQFD</sequence>
<dbReference type="PROSITE" id="PS51100">
    <property type="entry name" value="PTS_EIIB_TYPE_3"/>
    <property type="match status" value="1"/>
</dbReference>
<accession>A0A4M3JQR3</accession>
<protein>
    <recommendedName>
        <fullName evidence="3">PTS system lactose-specific EIICB component</fullName>
        <ecNumber evidence="2">2.7.1.207</ecNumber>
    </recommendedName>
    <alternativeName>
        <fullName evidence="14">EIICB-Lac</fullName>
    </alternativeName>
</protein>
<dbReference type="Pfam" id="PF02378">
    <property type="entry name" value="PTS_EIIC"/>
    <property type="match status" value="1"/>
</dbReference>
<evidence type="ECO:0000256" key="8">
    <source>
        <dbReference type="ARBA" id="ARBA00022679"/>
    </source>
</evidence>
<evidence type="ECO:0000256" key="13">
    <source>
        <dbReference type="ARBA" id="ARBA00023136"/>
    </source>
</evidence>
<dbReference type="InterPro" id="IPR003501">
    <property type="entry name" value="PTS_EIIB_2/3"/>
</dbReference>
<dbReference type="InterPro" id="IPR004801">
    <property type="entry name" value="LacE"/>
</dbReference>
<dbReference type="PROSITE" id="PS50206">
    <property type="entry name" value="RHODANESE_3"/>
    <property type="match status" value="1"/>
</dbReference>
<evidence type="ECO:0000313" key="16">
    <source>
        <dbReference type="EMBL" id="VRI33940.1"/>
    </source>
</evidence>
<dbReference type="GO" id="GO:0022869">
    <property type="term" value="F:protein-N(PI)-phosphohistidine-lactose phosphotransferase system transporter activity"/>
    <property type="evidence" value="ECO:0007669"/>
    <property type="project" value="InterPro"/>
</dbReference>
<dbReference type="SUPFAM" id="SSF52794">
    <property type="entry name" value="PTS system IIB component-like"/>
    <property type="match status" value="1"/>
</dbReference>
<evidence type="ECO:0000256" key="14">
    <source>
        <dbReference type="ARBA" id="ARBA00029639"/>
    </source>
</evidence>
<evidence type="ECO:0000256" key="6">
    <source>
        <dbReference type="ARBA" id="ARBA00022553"/>
    </source>
</evidence>
<comment type="catalytic activity">
    <reaction evidence="15">
        <text>lactose(out) + N(pros)-phospho-L-histidyl-[protein] = lactose 6-phosphate(in) + L-histidyl-[protein]</text>
        <dbReference type="Rhea" id="RHEA:42400"/>
        <dbReference type="Rhea" id="RHEA-COMP:9745"/>
        <dbReference type="Rhea" id="RHEA-COMP:9746"/>
        <dbReference type="ChEBI" id="CHEBI:17716"/>
        <dbReference type="ChEBI" id="CHEBI:29979"/>
        <dbReference type="ChEBI" id="CHEBI:64837"/>
        <dbReference type="ChEBI" id="CHEBI:79080"/>
        <dbReference type="EC" id="2.7.1.207"/>
    </reaction>
</comment>
<keyword evidence="6" id="KW-0597">Phosphoprotein</keyword>
<dbReference type="Proteomes" id="UP000304540">
    <property type="component" value="Unassembled WGS sequence"/>
</dbReference>
<dbReference type="PANTHER" id="PTHR33989">
    <property type="match status" value="1"/>
</dbReference>
<evidence type="ECO:0000256" key="9">
    <source>
        <dbReference type="ARBA" id="ARBA00022683"/>
    </source>
</evidence>
<keyword evidence="4" id="KW-0813">Transport</keyword>
<dbReference type="InterPro" id="IPR013012">
    <property type="entry name" value="PTS_EIIB_3"/>
</dbReference>
<name>A0A4M3JQR3_STREE</name>
<keyword evidence="12" id="KW-1133">Transmembrane helix</keyword>
<keyword evidence="8" id="KW-0808">Transferase</keyword>
<evidence type="ECO:0000256" key="1">
    <source>
        <dbReference type="ARBA" id="ARBA00004651"/>
    </source>
</evidence>
<dbReference type="InterPro" id="IPR036095">
    <property type="entry name" value="PTS_EIIB-like_sf"/>
</dbReference>
<evidence type="ECO:0000256" key="15">
    <source>
        <dbReference type="ARBA" id="ARBA00048444"/>
    </source>
</evidence>
<dbReference type="InterPro" id="IPR051088">
    <property type="entry name" value="PTS_Sugar-EIIC/EIIB"/>
</dbReference>
<dbReference type="Pfam" id="PF02302">
    <property type="entry name" value="PTS_IIB"/>
    <property type="match status" value="1"/>
</dbReference>
<evidence type="ECO:0000256" key="7">
    <source>
        <dbReference type="ARBA" id="ARBA00022597"/>
    </source>
</evidence>